<dbReference type="InterPro" id="IPR043129">
    <property type="entry name" value="ATPase_NBD"/>
</dbReference>
<evidence type="ECO:0000256" key="1">
    <source>
        <dbReference type="ARBA" id="ARBA00006479"/>
    </source>
</evidence>
<reference evidence="3" key="1">
    <citation type="journal article" date="2019" name="Int. J. Syst. Evol. Microbiol.">
        <title>The Global Catalogue of Microorganisms (GCM) 10K type strain sequencing project: providing services to taxonomists for standard genome sequencing and annotation.</title>
        <authorList>
            <consortium name="The Broad Institute Genomics Platform"/>
            <consortium name="The Broad Institute Genome Sequencing Center for Infectious Disease"/>
            <person name="Wu L."/>
            <person name="Ma J."/>
        </authorList>
    </citation>
    <scope>NUCLEOTIDE SEQUENCE [LARGE SCALE GENOMIC DNA]</scope>
    <source>
        <strain evidence="3">CCM 8930</strain>
    </source>
</reference>
<gene>
    <name evidence="2" type="ORF">ACFP1L_01730</name>
</gene>
<dbReference type="RefSeq" id="WP_137614922.1">
    <property type="nucleotide sequence ID" value="NZ_BJDI01000001.1"/>
</dbReference>
<evidence type="ECO:0000313" key="3">
    <source>
        <dbReference type="Proteomes" id="UP001596171"/>
    </source>
</evidence>
<proteinExistence type="inferred from homology"/>
<evidence type="ECO:0000313" key="2">
    <source>
        <dbReference type="EMBL" id="MFC6200614.1"/>
    </source>
</evidence>
<dbReference type="Gene3D" id="3.30.420.40">
    <property type="match status" value="2"/>
</dbReference>
<dbReference type="Proteomes" id="UP001596171">
    <property type="component" value="Unassembled WGS sequence"/>
</dbReference>
<comment type="similarity">
    <text evidence="1">Belongs to the ROK (NagC/XylR) family.</text>
</comment>
<sequence>MAKYLVFDVGGTMIKYALMNHSGQLCEKHHVPTPTTSLTDFIATIQNIINRYQNQYVGVGVSIPGKVTHPDETIYGGGSLPFLDQQQLLSLLTLPSDVQLAVENDGKAAALAELWLGNLKDVQNGVALVLGTGVGSGLVLNGQLFMGTHFQAGEISLMLTKLQPTMTNLLGAQGSAVKMIEEIATKLQLPDRHDGLKVFAAINEGDERAVPIFTAYCQEIALTIHNLQSVLDVQRYVIGGGISAQPIVTKTIREAYHSLHQQLPIIQQTLTVPEIVTAKFSNDANLYGALYHLLQVIK</sequence>
<organism evidence="2 3">
    <name type="scientific">Lactiplantibacillus nangangensis</name>
    <dbReference type="NCBI Taxonomy" id="2559917"/>
    <lineage>
        <taxon>Bacteria</taxon>
        <taxon>Bacillati</taxon>
        <taxon>Bacillota</taxon>
        <taxon>Bacilli</taxon>
        <taxon>Lactobacillales</taxon>
        <taxon>Lactobacillaceae</taxon>
        <taxon>Lactiplantibacillus</taxon>
    </lineage>
</organism>
<keyword evidence="3" id="KW-1185">Reference proteome</keyword>
<protein>
    <submittedName>
        <fullName evidence="2">ROK family protein</fullName>
    </submittedName>
</protein>
<accession>A0ABW1SHB9</accession>
<dbReference type="CDD" id="cd24152">
    <property type="entry name" value="ASKHA_NBD_ROK-like"/>
    <property type="match status" value="1"/>
</dbReference>
<name>A0ABW1SHB9_9LACO</name>
<dbReference type="SUPFAM" id="SSF53067">
    <property type="entry name" value="Actin-like ATPase domain"/>
    <property type="match status" value="1"/>
</dbReference>
<dbReference type="EMBL" id="JBHSSE010000003">
    <property type="protein sequence ID" value="MFC6200614.1"/>
    <property type="molecule type" value="Genomic_DNA"/>
</dbReference>
<comment type="caution">
    <text evidence="2">The sequence shown here is derived from an EMBL/GenBank/DDBJ whole genome shotgun (WGS) entry which is preliminary data.</text>
</comment>
<dbReference type="PANTHER" id="PTHR18964">
    <property type="entry name" value="ROK (REPRESSOR, ORF, KINASE) FAMILY"/>
    <property type="match status" value="1"/>
</dbReference>
<dbReference type="PANTHER" id="PTHR18964:SF170">
    <property type="entry name" value="SUGAR KINASE"/>
    <property type="match status" value="1"/>
</dbReference>
<dbReference type="Pfam" id="PF00480">
    <property type="entry name" value="ROK"/>
    <property type="match status" value="1"/>
</dbReference>
<dbReference type="InterPro" id="IPR000600">
    <property type="entry name" value="ROK"/>
</dbReference>